<dbReference type="EMBL" id="AYSJ01000002">
    <property type="protein sequence ID" value="ETS33239.1"/>
    <property type="molecule type" value="Genomic_DNA"/>
</dbReference>
<organism evidence="6 7">
    <name type="scientific">Photorhabdus khanii NC19</name>
    <dbReference type="NCBI Taxonomy" id="1004151"/>
    <lineage>
        <taxon>Bacteria</taxon>
        <taxon>Pseudomonadati</taxon>
        <taxon>Pseudomonadota</taxon>
        <taxon>Gammaproteobacteria</taxon>
        <taxon>Enterobacterales</taxon>
        <taxon>Morganellaceae</taxon>
        <taxon>Photorhabdus</taxon>
    </lineage>
</organism>
<evidence type="ECO:0000256" key="1">
    <source>
        <dbReference type="ARBA" id="ARBA00009986"/>
    </source>
</evidence>
<dbReference type="GO" id="GO:0004030">
    <property type="term" value="F:aldehyde dehydrogenase [NAD(P)+] activity"/>
    <property type="evidence" value="ECO:0007669"/>
    <property type="project" value="UniProtKB-ARBA"/>
</dbReference>
<dbReference type="InterPro" id="IPR015590">
    <property type="entry name" value="Aldehyde_DH_dom"/>
</dbReference>
<dbReference type="EC" id="1.2.99.3" evidence="6"/>
<evidence type="ECO:0000313" key="6">
    <source>
        <dbReference type="EMBL" id="ETS33239.1"/>
    </source>
</evidence>
<dbReference type="FunFam" id="3.40.605.10:FF:000001">
    <property type="entry name" value="Aldehyde dehydrogenase 1"/>
    <property type="match status" value="1"/>
</dbReference>
<evidence type="ECO:0000313" key="7">
    <source>
        <dbReference type="Proteomes" id="UP000018957"/>
    </source>
</evidence>
<keyword evidence="2 4" id="KW-0560">Oxidoreductase</keyword>
<keyword evidence="7" id="KW-1185">Reference proteome</keyword>
<feature type="active site" evidence="3">
    <location>
        <position position="260"/>
    </location>
</feature>
<dbReference type="OrthoDB" id="9812625at2"/>
<sequence>MKRLHDIEKEMLPVESYKMLIGGQWVDSVSKGTTKSYNPATGELLAEYASGNAEDVDLAVSAAKKAFATWSQTSPIERQAVLLKIADLLETEQERFAILESLDSGKPLNESRNMDLPASIDHFRYFAGVIRAHTDEASVLDSNTLSLVIREPIGVVGQVIPWNFPLLMAAWKLAPALAAGNTIVINPATMTPITLLELGRILNKVLPAGVVNIVTGRGSVVGQAILDHEDVEKVAFTGSTRVGYTVAEAAAKKLIPATLELGGKSANIIFPDANMKKAVTYAAKAILLNQGQACESGSRLFLHKDIHDEFLKSLKTEFESVRVGDPLEKETQMGSQISQEQMEKILSYVDIAKKEGATILTGGKRITGEGYDDGFFIQPTIIINATNEMQVAREEIFGPVLTVIPFSTEEDVIRMANDSDYGLGGAVWTQDINRALRVSKAVKTGRMWVNTYHELPAHAPFGGYKKSGLGRETHKMMLDSYTQVKNIYIKTSEE</sequence>
<evidence type="ECO:0000256" key="4">
    <source>
        <dbReference type="RuleBase" id="RU003345"/>
    </source>
</evidence>
<dbReference type="PATRIC" id="fig|1004151.3.peg.457"/>
<reference evidence="6 7" key="1">
    <citation type="submission" date="2013-11" db="EMBL/GenBank/DDBJ databases">
        <title>Elucidation of the Photorhabdus temperata genome and generation of transposon mutant library to identify motility mutants.</title>
        <authorList>
            <person name="Hurst S.G.IV."/>
            <person name="Micheals B."/>
            <person name="Abebe-Akele F."/>
            <person name="Rowedder H."/>
            <person name="Bullock H."/>
            <person name="Jackobeck R."/>
            <person name="Janicki E."/>
            <person name="Tisa L.S."/>
        </authorList>
    </citation>
    <scope>NUCLEOTIDE SEQUENCE [LARGE SCALE GENOMIC DNA]</scope>
    <source>
        <strain evidence="6 7">NC19</strain>
    </source>
</reference>
<dbReference type="InterPro" id="IPR016163">
    <property type="entry name" value="Ald_DH_C"/>
</dbReference>
<dbReference type="Gene3D" id="3.40.309.10">
    <property type="entry name" value="Aldehyde Dehydrogenase, Chain A, domain 2"/>
    <property type="match status" value="1"/>
</dbReference>
<dbReference type="RefSeq" id="WP_036842685.1">
    <property type="nucleotide sequence ID" value="NZ_AYSJ01000002.1"/>
</dbReference>
<dbReference type="Pfam" id="PF00171">
    <property type="entry name" value="Aldedh"/>
    <property type="match status" value="1"/>
</dbReference>
<dbReference type="InterPro" id="IPR016162">
    <property type="entry name" value="Ald_DH_N"/>
</dbReference>
<dbReference type="InterPro" id="IPR029510">
    <property type="entry name" value="Ald_DH_CS_GLU"/>
</dbReference>
<comment type="similarity">
    <text evidence="1 4">Belongs to the aldehyde dehydrogenase family.</text>
</comment>
<dbReference type="PANTHER" id="PTHR11699">
    <property type="entry name" value="ALDEHYDE DEHYDROGENASE-RELATED"/>
    <property type="match status" value="1"/>
</dbReference>
<protein>
    <submittedName>
        <fullName evidence="6">Aldehyde dehydrogenase (Acceptor)</fullName>
        <ecNumber evidence="6">1.2.99.3</ecNumber>
    </submittedName>
</protein>
<dbReference type="SUPFAM" id="SSF53720">
    <property type="entry name" value="ALDH-like"/>
    <property type="match status" value="1"/>
</dbReference>
<evidence type="ECO:0000256" key="3">
    <source>
        <dbReference type="PROSITE-ProRule" id="PRU10007"/>
    </source>
</evidence>
<dbReference type="Proteomes" id="UP000018957">
    <property type="component" value="Unassembled WGS sequence"/>
</dbReference>
<dbReference type="FunFam" id="3.40.309.10:FF:000012">
    <property type="entry name" value="Betaine aldehyde dehydrogenase"/>
    <property type="match status" value="1"/>
</dbReference>
<dbReference type="InterPro" id="IPR016161">
    <property type="entry name" value="Ald_DH/histidinol_DH"/>
</dbReference>
<gene>
    <name evidence="6" type="ORF">PTE_00394</name>
</gene>
<accession>W3VDV2</accession>
<dbReference type="Gene3D" id="3.40.605.10">
    <property type="entry name" value="Aldehyde Dehydrogenase, Chain A, domain 1"/>
    <property type="match status" value="1"/>
</dbReference>
<proteinExistence type="inferred from homology"/>
<feature type="domain" description="Aldehyde dehydrogenase" evidence="5">
    <location>
        <begin position="25"/>
        <end position="487"/>
    </location>
</feature>
<evidence type="ECO:0000256" key="2">
    <source>
        <dbReference type="ARBA" id="ARBA00023002"/>
    </source>
</evidence>
<comment type="caution">
    <text evidence="6">The sequence shown here is derived from an EMBL/GenBank/DDBJ whole genome shotgun (WGS) entry which is preliminary data.</text>
</comment>
<dbReference type="AlphaFoldDB" id="W3VDV2"/>
<dbReference type="PROSITE" id="PS00687">
    <property type="entry name" value="ALDEHYDE_DEHYDR_GLU"/>
    <property type="match status" value="1"/>
</dbReference>
<evidence type="ECO:0000259" key="5">
    <source>
        <dbReference type="Pfam" id="PF00171"/>
    </source>
</evidence>
<name>W3VDV2_9GAMM</name>